<sequence>MKYKIAVEIDGAVYEGSYIFYDNMVTVFFGEKDETKQMNGAANSIQGLAMLTLKRLVEKSIGEPKKAHEKN</sequence>
<protein>
    <submittedName>
        <fullName evidence="2">Uncharacterized protein</fullName>
    </submittedName>
</protein>
<gene>
    <name evidence="2" type="ORF">BECKTUN1418E_GA0071001_11473</name>
    <name evidence="1" type="ORF">BECKTUN1418F_GA0071002_11603</name>
</gene>
<reference evidence="2" key="1">
    <citation type="submission" date="2019-02" db="EMBL/GenBank/DDBJ databases">
        <authorList>
            <person name="Gruber-Vodicka R. H."/>
            <person name="Seah K. B. B."/>
        </authorList>
    </citation>
    <scope>NUCLEOTIDE SEQUENCE</scope>
    <source>
        <strain evidence="2">BECK_BY2</strain>
        <strain evidence="1">BECK_BY3</strain>
    </source>
</reference>
<dbReference type="AlphaFoldDB" id="A0A451AN07"/>
<evidence type="ECO:0000313" key="1">
    <source>
        <dbReference type="EMBL" id="VFK58989.1"/>
    </source>
</evidence>
<dbReference type="EMBL" id="CAADFY010000160">
    <property type="protein sequence ID" value="VFK58989.1"/>
    <property type="molecule type" value="Genomic_DNA"/>
</dbReference>
<proteinExistence type="predicted"/>
<dbReference type="EMBL" id="CAADFV010000147">
    <property type="protein sequence ID" value="VFK67441.1"/>
    <property type="molecule type" value="Genomic_DNA"/>
</dbReference>
<evidence type="ECO:0000313" key="2">
    <source>
        <dbReference type="EMBL" id="VFK67441.1"/>
    </source>
</evidence>
<name>A0A451AN07_9GAMM</name>
<accession>A0A451AN07</accession>
<organism evidence="2">
    <name type="scientific">Candidatus Kentrum sp. TUN</name>
    <dbReference type="NCBI Taxonomy" id="2126343"/>
    <lineage>
        <taxon>Bacteria</taxon>
        <taxon>Pseudomonadati</taxon>
        <taxon>Pseudomonadota</taxon>
        <taxon>Gammaproteobacteria</taxon>
        <taxon>Candidatus Kentrum</taxon>
    </lineage>
</organism>